<dbReference type="Proteomes" id="UP000030746">
    <property type="component" value="Unassembled WGS sequence"/>
</dbReference>
<dbReference type="OMA" id="ILVTFEM"/>
<dbReference type="RefSeq" id="XP_009063098.1">
    <property type="nucleotide sequence ID" value="XM_009064850.1"/>
</dbReference>
<proteinExistence type="predicted"/>
<evidence type="ECO:0000256" key="1">
    <source>
        <dbReference type="ARBA" id="ARBA00004141"/>
    </source>
</evidence>
<accession>V3ZYR9</accession>
<feature type="transmembrane region" description="Helical" evidence="5">
    <location>
        <begin position="291"/>
        <end position="311"/>
    </location>
</feature>
<dbReference type="STRING" id="225164.V3ZYR9"/>
<comment type="subcellular location">
    <subcellularLocation>
        <location evidence="1">Membrane</location>
        <topology evidence="1">Multi-pass membrane protein</topology>
    </subcellularLocation>
</comment>
<keyword evidence="2 5" id="KW-0812">Transmembrane</keyword>
<dbReference type="GO" id="GO:0016020">
    <property type="term" value="C:membrane"/>
    <property type="evidence" value="ECO:0007669"/>
    <property type="project" value="UniProtKB-SubCell"/>
</dbReference>
<evidence type="ECO:0000256" key="3">
    <source>
        <dbReference type="ARBA" id="ARBA00022989"/>
    </source>
</evidence>
<dbReference type="AlphaFoldDB" id="V3ZYR9"/>
<dbReference type="GeneID" id="20249870"/>
<dbReference type="Gene3D" id="1.20.1250.20">
    <property type="entry name" value="MFS general substrate transporter like domains"/>
    <property type="match status" value="1"/>
</dbReference>
<feature type="transmembrane region" description="Helical" evidence="5">
    <location>
        <begin position="138"/>
        <end position="158"/>
    </location>
</feature>
<gene>
    <name evidence="6" type="ORF">LOTGIDRAFT_235510</name>
</gene>
<feature type="transmembrane region" description="Helical" evidence="5">
    <location>
        <begin position="388"/>
        <end position="409"/>
    </location>
</feature>
<keyword evidence="3 5" id="KW-1133">Transmembrane helix</keyword>
<dbReference type="KEGG" id="lgi:LOTGIDRAFT_235510"/>
<evidence type="ECO:0008006" key="8">
    <source>
        <dbReference type="Google" id="ProtNLM"/>
    </source>
</evidence>
<feature type="transmembrane region" description="Helical" evidence="5">
    <location>
        <begin position="33"/>
        <end position="57"/>
    </location>
</feature>
<feature type="transmembrane region" description="Helical" evidence="5">
    <location>
        <begin position="164"/>
        <end position="191"/>
    </location>
</feature>
<keyword evidence="7" id="KW-1185">Reference proteome</keyword>
<feature type="transmembrane region" description="Helical" evidence="5">
    <location>
        <begin position="203"/>
        <end position="227"/>
    </location>
</feature>
<dbReference type="OrthoDB" id="419734at2759"/>
<dbReference type="SUPFAM" id="SSF103473">
    <property type="entry name" value="MFS general substrate transporter"/>
    <property type="match status" value="1"/>
</dbReference>
<dbReference type="CTD" id="20249870"/>
<dbReference type="PANTHER" id="PTHR23507">
    <property type="entry name" value="ZGC:174356"/>
    <property type="match status" value="1"/>
</dbReference>
<keyword evidence="4 5" id="KW-0472">Membrane</keyword>
<evidence type="ECO:0000256" key="5">
    <source>
        <dbReference type="SAM" id="Phobius"/>
    </source>
</evidence>
<feature type="transmembrane region" description="Helical" evidence="5">
    <location>
        <begin position="456"/>
        <end position="473"/>
    </location>
</feature>
<dbReference type="InterPro" id="IPR036259">
    <property type="entry name" value="MFS_trans_sf"/>
</dbReference>
<dbReference type="GO" id="GO:0022857">
    <property type="term" value="F:transmembrane transporter activity"/>
    <property type="evidence" value="ECO:0007669"/>
    <property type="project" value="TreeGrafter"/>
</dbReference>
<dbReference type="HOGENOM" id="CLU_545478_0_0_1"/>
<name>V3ZYR9_LOTGI</name>
<feature type="transmembrane region" description="Helical" evidence="5">
    <location>
        <begin position="362"/>
        <end position="382"/>
    </location>
</feature>
<evidence type="ECO:0000313" key="6">
    <source>
        <dbReference type="EMBL" id="ESO86136.1"/>
    </source>
</evidence>
<dbReference type="PANTHER" id="PTHR23507:SF1">
    <property type="entry name" value="FI18259P1-RELATED"/>
    <property type="match status" value="1"/>
</dbReference>
<reference evidence="6 7" key="1">
    <citation type="journal article" date="2013" name="Nature">
        <title>Insights into bilaterian evolution from three spiralian genomes.</title>
        <authorList>
            <person name="Simakov O."/>
            <person name="Marletaz F."/>
            <person name="Cho S.J."/>
            <person name="Edsinger-Gonzales E."/>
            <person name="Havlak P."/>
            <person name="Hellsten U."/>
            <person name="Kuo D.H."/>
            <person name="Larsson T."/>
            <person name="Lv J."/>
            <person name="Arendt D."/>
            <person name="Savage R."/>
            <person name="Osoegawa K."/>
            <person name="de Jong P."/>
            <person name="Grimwood J."/>
            <person name="Chapman J.A."/>
            <person name="Shapiro H."/>
            <person name="Aerts A."/>
            <person name="Otillar R.P."/>
            <person name="Terry A.Y."/>
            <person name="Boore J.L."/>
            <person name="Grigoriev I.V."/>
            <person name="Lindberg D.R."/>
            <person name="Seaver E.C."/>
            <person name="Weisblat D.A."/>
            <person name="Putnam N.H."/>
            <person name="Rokhsar D.S."/>
        </authorList>
    </citation>
    <scope>NUCLEOTIDE SEQUENCE [LARGE SCALE GENOMIC DNA]</scope>
</reference>
<feature type="transmembrane region" description="Helical" evidence="5">
    <location>
        <begin position="331"/>
        <end position="350"/>
    </location>
</feature>
<evidence type="ECO:0000256" key="4">
    <source>
        <dbReference type="ARBA" id="ARBA00023136"/>
    </source>
</evidence>
<protein>
    <recommendedName>
        <fullName evidence="8">Major facilitator superfamily (MFS) profile domain-containing protein</fullName>
    </recommendedName>
</protein>
<evidence type="ECO:0000256" key="2">
    <source>
        <dbReference type="ARBA" id="ARBA00022692"/>
    </source>
</evidence>
<sequence length="500" mass="56114">MSATEESRPILPPIFEDDDGYLVGPLRGSKPKAWVLGTVLTFFFISHGIAIPTEYYYAEYYLKKKYGPPEHTDTSVKYYTSDGYNGYYNLQSNLDQNTTDLMNKAMTTFLVYNKVCDGLGIIPALLIGPVIDSVGRRIGLILPTVGILIKAILFYLFIFFDLNMYFILIGCLVETVSGGWVVMVLSCLGIFADSTPPGEERSFKFTVVEGIQVIGISASIILTTYWIDQFEEDMSSPMIIAMLFAVLPLIIVLSLVPETLDHTVSFTCSLQTLTRCAKIYKNTDHYPKRKWIMFALLVCIILESSVGFTKSNIQQLVLRYDPHFKWSRTKISFYVSLSLIICWVVVLITTKLLQRFLKLEDLSFAILGGISLLTSLLMFSIAAADAMAYGAVAAGTLAYMIPPMIKSFASKHVLLREQGSLFAGFAAFKIGISSIMGGVIEYIYRETASIYRGFPSQIMALFTLIVIILLIILKVKTRSEVRYGYQRLPEDQNPFEREQS</sequence>
<feature type="transmembrane region" description="Helical" evidence="5">
    <location>
        <begin position="421"/>
        <end position="444"/>
    </location>
</feature>
<dbReference type="EMBL" id="KB203149">
    <property type="protein sequence ID" value="ESO86136.1"/>
    <property type="molecule type" value="Genomic_DNA"/>
</dbReference>
<evidence type="ECO:0000313" key="7">
    <source>
        <dbReference type="Proteomes" id="UP000030746"/>
    </source>
</evidence>
<organism evidence="6 7">
    <name type="scientific">Lottia gigantea</name>
    <name type="common">Giant owl limpet</name>
    <dbReference type="NCBI Taxonomy" id="225164"/>
    <lineage>
        <taxon>Eukaryota</taxon>
        <taxon>Metazoa</taxon>
        <taxon>Spiralia</taxon>
        <taxon>Lophotrochozoa</taxon>
        <taxon>Mollusca</taxon>
        <taxon>Gastropoda</taxon>
        <taxon>Patellogastropoda</taxon>
        <taxon>Lottioidea</taxon>
        <taxon>Lottiidae</taxon>
        <taxon>Lottia</taxon>
    </lineage>
</organism>
<feature type="transmembrane region" description="Helical" evidence="5">
    <location>
        <begin position="239"/>
        <end position="256"/>
    </location>
</feature>